<dbReference type="RefSeq" id="XP_029733705.1">
    <property type="nucleotide sequence ID" value="XM_029877845.2"/>
</dbReference>
<feature type="domain" description="Insulin-like" evidence="7">
    <location>
        <begin position="25"/>
        <end position="84"/>
    </location>
</feature>
<dbReference type="GeneID" id="109412111"/>
<organism evidence="8 9">
    <name type="scientific">Aedes albopictus</name>
    <name type="common">Asian tiger mosquito</name>
    <name type="synonym">Stegomyia albopicta</name>
    <dbReference type="NCBI Taxonomy" id="7160"/>
    <lineage>
        <taxon>Eukaryota</taxon>
        <taxon>Metazoa</taxon>
        <taxon>Ecdysozoa</taxon>
        <taxon>Arthropoda</taxon>
        <taxon>Hexapoda</taxon>
        <taxon>Insecta</taxon>
        <taxon>Pterygota</taxon>
        <taxon>Neoptera</taxon>
        <taxon>Endopterygota</taxon>
        <taxon>Diptera</taxon>
        <taxon>Nematocera</taxon>
        <taxon>Culicoidea</taxon>
        <taxon>Culicidae</taxon>
        <taxon>Culicinae</taxon>
        <taxon>Aedini</taxon>
        <taxon>Aedes</taxon>
        <taxon>Stegomyia</taxon>
    </lineage>
</organism>
<keyword evidence="3 6" id="KW-0732">Signal</keyword>
<evidence type="ECO:0000256" key="3">
    <source>
        <dbReference type="ARBA" id="ARBA00022729"/>
    </source>
</evidence>
<name>A0ABM1Z1V7_AEDAL</name>
<sequence length="157" mass="18209">MKLTYVVVFLLILLTFKSVGARAVRKSCGKYLADRISDLCKARGGYSQLTSADSEQRSHRRIKRGIVEECCHQHCTDTILMQYCMEQVEQPEEVVMSNEESKSTTPPTTARTVEQLPFTTRFPFNAMPMEFGTVRPEFNRINAKYMGSRRKQYYRFN</sequence>
<feature type="signal peptide" evidence="6">
    <location>
        <begin position="1"/>
        <end position="21"/>
    </location>
</feature>
<dbReference type="InterPro" id="IPR022353">
    <property type="entry name" value="Insulin_CS"/>
</dbReference>
<evidence type="ECO:0000259" key="7">
    <source>
        <dbReference type="SMART" id="SM00078"/>
    </source>
</evidence>
<reference evidence="8" key="2">
    <citation type="submission" date="2025-05" db="UniProtKB">
        <authorList>
            <consortium name="EnsemblMetazoa"/>
        </authorList>
    </citation>
    <scope>IDENTIFICATION</scope>
    <source>
        <strain evidence="8">Foshan</strain>
    </source>
</reference>
<comment type="similarity">
    <text evidence="1 5">Belongs to the insulin family.</text>
</comment>
<evidence type="ECO:0000313" key="8">
    <source>
        <dbReference type="EnsemblMetazoa" id="AALFPA23_014189.P20617"/>
    </source>
</evidence>
<evidence type="ECO:0000256" key="6">
    <source>
        <dbReference type="SAM" id="SignalP"/>
    </source>
</evidence>
<evidence type="ECO:0000256" key="5">
    <source>
        <dbReference type="RuleBase" id="RU000406"/>
    </source>
</evidence>
<dbReference type="SMART" id="SM00078">
    <property type="entry name" value="IlGF"/>
    <property type="match status" value="1"/>
</dbReference>
<reference evidence="9" key="1">
    <citation type="journal article" date="2015" name="Proc. Natl. Acad. Sci. U.S.A.">
        <title>Genome sequence of the Asian Tiger mosquito, Aedes albopictus, reveals insights into its biology, genetics, and evolution.</title>
        <authorList>
            <person name="Chen X.G."/>
            <person name="Jiang X."/>
            <person name="Gu J."/>
            <person name="Xu M."/>
            <person name="Wu Y."/>
            <person name="Deng Y."/>
            <person name="Zhang C."/>
            <person name="Bonizzoni M."/>
            <person name="Dermauw W."/>
            <person name="Vontas J."/>
            <person name="Armbruster P."/>
            <person name="Huang X."/>
            <person name="Yang Y."/>
            <person name="Zhang H."/>
            <person name="He W."/>
            <person name="Peng H."/>
            <person name="Liu Y."/>
            <person name="Wu K."/>
            <person name="Chen J."/>
            <person name="Lirakis M."/>
            <person name="Topalis P."/>
            <person name="Van Leeuwen T."/>
            <person name="Hall A.B."/>
            <person name="Jiang X."/>
            <person name="Thorpe C."/>
            <person name="Mueller R.L."/>
            <person name="Sun C."/>
            <person name="Waterhouse R.M."/>
            <person name="Yan G."/>
            <person name="Tu Z.J."/>
            <person name="Fang X."/>
            <person name="James A.A."/>
        </authorList>
    </citation>
    <scope>NUCLEOTIDE SEQUENCE [LARGE SCALE GENOMIC DNA]</scope>
    <source>
        <strain evidence="9">Foshan</strain>
    </source>
</reference>
<keyword evidence="4" id="KW-1015">Disulfide bond</keyword>
<dbReference type="EnsemblMetazoa" id="AALFPA23_014189.R20617">
    <property type="protein sequence ID" value="AALFPA23_014189.P20617"/>
    <property type="gene ID" value="AALFPA23_014189"/>
</dbReference>
<keyword evidence="5" id="KW-0964">Secreted</keyword>
<dbReference type="PROSITE" id="PS00262">
    <property type="entry name" value="INSULIN"/>
    <property type="match status" value="1"/>
</dbReference>
<dbReference type="Proteomes" id="UP000069940">
    <property type="component" value="Unassembled WGS sequence"/>
</dbReference>
<protein>
    <recommendedName>
        <fullName evidence="7">Insulin-like domain-containing protein</fullName>
    </recommendedName>
</protein>
<dbReference type="SUPFAM" id="SSF56994">
    <property type="entry name" value="Insulin-like"/>
    <property type="match status" value="1"/>
</dbReference>
<accession>A0ABM1Z1V7</accession>
<dbReference type="PANTHER" id="PTHR46845:SF1">
    <property type="entry name" value="INSULIN-LIKE GROWTH FACTOR I"/>
    <property type="match status" value="1"/>
</dbReference>
<proteinExistence type="inferred from homology"/>
<dbReference type="PRINTS" id="PR00276">
    <property type="entry name" value="INSULINFAMLY"/>
</dbReference>
<dbReference type="InterPro" id="IPR022352">
    <property type="entry name" value="Ins/IGF/rlx"/>
</dbReference>
<dbReference type="Pfam" id="PF00049">
    <property type="entry name" value="Insulin"/>
    <property type="match status" value="1"/>
</dbReference>
<feature type="chain" id="PRO_5046253624" description="Insulin-like domain-containing protein" evidence="6">
    <location>
        <begin position="22"/>
        <end position="157"/>
    </location>
</feature>
<evidence type="ECO:0000256" key="4">
    <source>
        <dbReference type="ARBA" id="ARBA00023157"/>
    </source>
</evidence>
<evidence type="ECO:0000313" key="9">
    <source>
        <dbReference type="Proteomes" id="UP000069940"/>
    </source>
</evidence>
<comment type="subcellular location">
    <subcellularLocation>
        <location evidence="5">Secreted</location>
    </subcellularLocation>
</comment>
<dbReference type="Gene3D" id="1.10.100.10">
    <property type="entry name" value="Insulin-like"/>
    <property type="match status" value="1"/>
</dbReference>
<dbReference type="PANTHER" id="PTHR46845">
    <property type="entry name" value="INSULIN-LIKE GROWTH FACTOR I"/>
    <property type="match status" value="1"/>
</dbReference>
<dbReference type="InterPro" id="IPR016179">
    <property type="entry name" value="Insulin-like"/>
</dbReference>
<evidence type="ECO:0000256" key="1">
    <source>
        <dbReference type="ARBA" id="ARBA00009034"/>
    </source>
</evidence>
<evidence type="ECO:0000256" key="2">
    <source>
        <dbReference type="ARBA" id="ARBA00022685"/>
    </source>
</evidence>
<dbReference type="InterPro" id="IPR036438">
    <property type="entry name" value="Insulin-like_sf"/>
</dbReference>
<keyword evidence="9" id="KW-1185">Reference proteome</keyword>
<keyword evidence="2" id="KW-0165">Cleavage on pair of basic residues</keyword>